<dbReference type="SUPFAM" id="SSF51182">
    <property type="entry name" value="RmlC-like cupins"/>
    <property type="match status" value="1"/>
</dbReference>
<sequence>MTSVVAQETPTTAPLSLRQVADTLDRLPVDRSEPTIAANLDLVHQLGQPGPMTGLLREILADDKALAAIAARSYPHTNHFDKIVLVDSGTALGYRLTLHLWNPPYSDAEAEDEQIHDHRFSFWSHVVLGTLTSQNFVRDATGVQFGEYQYIPEKINDVATVGNYYVNVGTSPLLEADRPAVPQGHSYSLDFAQIHRVLLPRTSPTCTLVLRGPRQKNYASVFSNSQKYDPSANEMFSPDQLAEKLRIILGHIAASA</sequence>
<reference evidence="1 2" key="1">
    <citation type="journal article" date="2019" name="Int. J. Syst. Evol. Microbiol.">
        <title>The Global Catalogue of Microorganisms (GCM) 10K type strain sequencing project: providing services to taxonomists for standard genome sequencing and annotation.</title>
        <authorList>
            <consortium name="The Broad Institute Genomics Platform"/>
            <consortium name="The Broad Institute Genome Sequencing Center for Infectious Disease"/>
            <person name="Wu L."/>
            <person name="Ma J."/>
        </authorList>
    </citation>
    <scope>NUCLEOTIDE SEQUENCE [LARGE SCALE GENOMIC DNA]</scope>
    <source>
        <strain evidence="1 2">JCM 14924</strain>
    </source>
</reference>
<dbReference type="Proteomes" id="UP001501391">
    <property type="component" value="Unassembled WGS sequence"/>
</dbReference>
<dbReference type="InterPro" id="IPR011051">
    <property type="entry name" value="RmlC_Cupin_sf"/>
</dbReference>
<organism evidence="1 2">
    <name type="scientific">Streptomyces bangladeshensis</name>
    <dbReference type="NCBI Taxonomy" id="295352"/>
    <lineage>
        <taxon>Bacteria</taxon>
        <taxon>Bacillati</taxon>
        <taxon>Actinomycetota</taxon>
        <taxon>Actinomycetes</taxon>
        <taxon>Kitasatosporales</taxon>
        <taxon>Streptomycetaceae</taxon>
        <taxon>Streptomyces</taxon>
    </lineage>
</organism>
<dbReference type="RefSeq" id="WP_094374136.1">
    <property type="nucleotide sequence ID" value="NZ_BAAAOQ010000021.1"/>
</dbReference>
<gene>
    <name evidence="1" type="ORF">GCM10009787_59040</name>
</gene>
<dbReference type="InterPro" id="IPR014710">
    <property type="entry name" value="RmlC-like_jellyroll"/>
</dbReference>
<dbReference type="EMBL" id="BAAAOQ010000021">
    <property type="protein sequence ID" value="GAA2201959.1"/>
    <property type="molecule type" value="Genomic_DNA"/>
</dbReference>
<accession>A0ABN3BYF6</accession>
<keyword evidence="2" id="KW-1185">Reference proteome</keyword>
<protein>
    <submittedName>
        <fullName evidence="1">Uncharacterized protein</fullName>
    </submittedName>
</protein>
<dbReference type="Gene3D" id="2.60.120.10">
    <property type="entry name" value="Jelly Rolls"/>
    <property type="match status" value="1"/>
</dbReference>
<evidence type="ECO:0000313" key="2">
    <source>
        <dbReference type="Proteomes" id="UP001501391"/>
    </source>
</evidence>
<comment type="caution">
    <text evidence="1">The sequence shown here is derived from an EMBL/GenBank/DDBJ whole genome shotgun (WGS) entry which is preliminary data.</text>
</comment>
<proteinExistence type="predicted"/>
<name>A0ABN3BYF6_9ACTN</name>
<evidence type="ECO:0000313" key="1">
    <source>
        <dbReference type="EMBL" id="GAA2201959.1"/>
    </source>
</evidence>